<evidence type="ECO:0000313" key="7">
    <source>
        <dbReference type="EMBL" id="MDY8111113.1"/>
    </source>
</evidence>
<dbReference type="InterPro" id="IPR058625">
    <property type="entry name" value="MdtA-like_BSH"/>
</dbReference>
<evidence type="ECO:0000259" key="5">
    <source>
        <dbReference type="Pfam" id="PF25917"/>
    </source>
</evidence>
<dbReference type="InterPro" id="IPR006143">
    <property type="entry name" value="RND_pump_MFP"/>
</dbReference>
<dbReference type="RefSeq" id="WP_322189260.1">
    <property type="nucleotide sequence ID" value="NZ_JAXLPB010000011.1"/>
</dbReference>
<comment type="subcellular location">
    <subcellularLocation>
        <location evidence="1">Cell envelope</location>
    </subcellularLocation>
</comment>
<feature type="domain" description="Multidrug resistance protein MdtA-like C-terminal permuted SH3" evidence="6">
    <location>
        <begin position="249"/>
        <end position="309"/>
    </location>
</feature>
<dbReference type="PANTHER" id="PTHR30469">
    <property type="entry name" value="MULTIDRUG RESISTANCE PROTEIN MDTA"/>
    <property type="match status" value="1"/>
</dbReference>
<dbReference type="Gene3D" id="2.40.420.20">
    <property type="match status" value="1"/>
</dbReference>
<evidence type="ECO:0000256" key="2">
    <source>
        <dbReference type="ARBA" id="ARBA00009477"/>
    </source>
</evidence>
<dbReference type="Gene3D" id="1.10.287.470">
    <property type="entry name" value="Helix hairpin bin"/>
    <property type="match status" value="1"/>
</dbReference>
<dbReference type="Gene3D" id="2.40.30.170">
    <property type="match status" value="1"/>
</dbReference>
<name>A0ABU5I8H1_9HYPH</name>
<dbReference type="NCBIfam" id="TIGR01730">
    <property type="entry name" value="RND_mfp"/>
    <property type="match status" value="1"/>
</dbReference>
<feature type="domain" description="Multidrug resistance protein MdtA-like barrel-sandwich hybrid" evidence="5">
    <location>
        <begin position="30"/>
        <end position="159"/>
    </location>
</feature>
<comment type="caution">
    <text evidence="7">The sequence shown here is derived from an EMBL/GenBank/DDBJ whole genome shotgun (WGS) entry which is preliminary data.</text>
</comment>
<evidence type="ECO:0000256" key="3">
    <source>
        <dbReference type="ARBA" id="ARBA00022448"/>
    </source>
</evidence>
<dbReference type="PANTHER" id="PTHR30469:SF38">
    <property type="entry name" value="HLYD FAMILY SECRETION PROTEIN"/>
    <property type="match status" value="1"/>
</dbReference>
<keyword evidence="3" id="KW-0813">Transport</keyword>
<keyword evidence="8" id="KW-1185">Reference proteome</keyword>
<evidence type="ECO:0000256" key="1">
    <source>
        <dbReference type="ARBA" id="ARBA00004196"/>
    </source>
</evidence>
<dbReference type="InterPro" id="IPR058624">
    <property type="entry name" value="MdtA-like_HH"/>
</dbReference>
<dbReference type="Gene3D" id="2.40.50.100">
    <property type="match status" value="1"/>
</dbReference>
<reference evidence="7 8" key="1">
    <citation type="submission" date="2023-12" db="EMBL/GenBank/DDBJ databases">
        <title>Description of Novel Strain Fulvimarina sp. 2208YS6-2-32 isolated from Uroteuthis (Photololigo) edulis.</title>
        <authorList>
            <person name="Park J.-S."/>
        </authorList>
    </citation>
    <scope>NUCLEOTIDE SEQUENCE [LARGE SCALE GENOMIC DNA]</scope>
    <source>
        <strain evidence="7 8">2208YS6-2-32</strain>
    </source>
</reference>
<comment type="similarity">
    <text evidence="2">Belongs to the membrane fusion protein (MFP) (TC 8.A.1) family.</text>
</comment>
<protein>
    <submittedName>
        <fullName evidence="7">Efflux RND transporter periplasmic adaptor subunit</fullName>
    </submittedName>
</protein>
<evidence type="ECO:0000259" key="6">
    <source>
        <dbReference type="Pfam" id="PF25967"/>
    </source>
</evidence>
<accession>A0ABU5I8H1</accession>
<dbReference type="Pfam" id="PF25967">
    <property type="entry name" value="RND-MFP_C"/>
    <property type="match status" value="1"/>
</dbReference>
<dbReference type="SUPFAM" id="SSF111369">
    <property type="entry name" value="HlyD-like secretion proteins"/>
    <property type="match status" value="1"/>
</dbReference>
<dbReference type="Pfam" id="PF25917">
    <property type="entry name" value="BSH_RND"/>
    <property type="match status" value="1"/>
</dbReference>
<dbReference type="InterPro" id="IPR058627">
    <property type="entry name" value="MdtA-like_C"/>
</dbReference>
<gene>
    <name evidence="7" type="ORF">U0C82_18485</name>
</gene>
<dbReference type="EMBL" id="JAXLPB010000011">
    <property type="protein sequence ID" value="MDY8111113.1"/>
    <property type="molecule type" value="Genomic_DNA"/>
</dbReference>
<evidence type="ECO:0000259" key="4">
    <source>
        <dbReference type="Pfam" id="PF25876"/>
    </source>
</evidence>
<dbReference type="Pfam" id="PF25876">
    <property type="entry name" value="HH_MFP_RND"/>
    <property type="match status" value="1"/>
</dbReference>
<dbReference type="Proteomes" id="UP001294412">
    <property type="component" value="Unassembled WGS sequence"/>
</dbReference>
<sequence length="330" mass="34216">MTARPERVSRTTSLTGEIVARHTATYAFETSGRVAEVAVDVGAKVKAGDLLASLDPVQQRADVSAAEAAVASARARARQASGAFERQKALFERGYTTRGDFDDAEKALSSATSAVDTAVANLETARTNLENTVLRADANGVVTSRSVDPGQVVSAAQTAFGFAEDGPRDAVFDIQEQLLIGEGKAPPIRVSLVGDPSVETTGTVREVSPLISPETGTVRIKVGLDAVPPRMSLGSAVVGMSTETEPGSAIVLPWTSLMADGGKTAVWTVEKGTNAARLTPVTVGYYESATIIVKDGIEAGDRVVTQGSQLVRPGQVLDLVSMDGDEGAGS</sequence>
<feature type="domain" description="Multidrug resistance protein MdtA-like alpha-helical hairpin" evidence="4">
    <location>
        <begin position="65"/>
        <end position="131"/>
    </location>
</feature>
<organism evidence="7 8">
    <name type="scientific">Fulvimarina uroteuthidis</name>
    <dbReference type="NCBI Taxonomy" id="3098149"/>
    <lineage>
        <taxon>Bacteria</taxon>
        <taxon>Pseudomonadati</taxon>
        <taxon>Pseudomonadota</taxon>
        <taxon>Alphaproteobacteria</taxon>
        <taxon>Hyphomicrobiales</taxon>
        <taxon>Aurantimonadaceae</taxon>
        <taxon>Fulvimarina</taxon>
    </lineage>
</organism>
<evidence type="ECO:0000313" key="8">
    <source>
        <dbReference type="Proteomes" id="UP001294412"/>
    </source>
</evidence>
<proteinExistence type="inferred from homology"/>